<sequence>MSVIVGIMTRRRNAQSRLLRATGLLVSLAGITVSTAGPAGAAPGEDAPGVGAEPVAAQTMTTPTTTAQTAVDPAVQDQTTWTDARPGERATSVSLTRSGGGRGQLSISLQGTGNGHIGQIYRLASSPAFLALRPSYVPASKSGKARYELEIGYRGGREKRVVTYTNTPAPRVLTDMIRLLEHMPPPKFPAGFPFSGGNLFHKGFPPGFPFNDRPI</sequence>
<dbReference type="EMBL" id="BOMP01000111">
    <property type="protein sequence ID" value="GIE43670.1"/>
    <property type="molecule type" value="Genomic_DNA"/>
</dbReference>
<accession>A0ABQ4AS43</accession>
<organism evidence="2 3">
    <name type="scientific">Actinoplanes lobatus</name>
    <dbReference type="NCBI Taxonomy" id="113568"/>
    <lineage>
        <taxon>Bacteria</taxon>
        <taxon>Bacillati</taxon>
        <taxon>Actinomycetota</taxon>
        <taxon>Actinomycetes</taxon>
        <taxon>Micromonosporales</taxon>
        <taxon>Micromonosporaceae</taxon>
        <taxon>Actinoplanes</taxon>
    </lineage>
</organism>
<evidence type="ECO:0000313" key="2">
    <source>
        <dbReference type="EMBL" id="GIE43670.1"/>
    </source>
</evidence>
<feature type="signal peptide" evidence="1">
    <location>
        <begin position="1"/>
        <end position="41"/>
    </location>
</feature>
<name>A0ABQ4AS43_9ACTN</name>
<comment type="caution">
    <text evidence="2">The sequence shown here is derived from an EMBL/GenBank/DDBJ whole genome shotgun (WGS) entry which is preliminary data.</text>
</comment>
<dbReference type="Proteomes" id="UP000631312">
    <property type="component" value="Unassembled WGS sequence"/>
</dbReference>
<reference evidence="2 3" key="1">
    <citation type="submission" date="2021-01" db="EMBL/GenBank/DDBJ databases">
        <title>Whole genome shotgun sequence of Actinoplanes lobatus NBRC 12513.</title>
        <authorList>
            <person name="Komaki H."/>
            <person name="Tamura T."/>
        </authorList>
    </citation>
    <scope>NUCLEOTIDE SEQUENCE [LARGE SCALE GENOMIC DNA]</scope>
    <source>
        <strain evidence="2 3">NBRC 12513</strain>
    </source>
</reference>
<feature type="chain" id="PRO_5045160384" description="Secreted protein" evidence="1">
    <location>
        <begin position="42"/>
        <end position="215"/>
    </location>
</feature>
<proteinExistence type="predicted"/>
<evidence type="ECO:0008006" key="4">
    <source>
        <dbReference type="Google" id="ProtNLM"/>
    </source>
</evidence>
<keyword evidence="3" id="KW-1185">Reference proteome</keyword>
<gene>
    <name evidence="2" type="ORF">Alo02nite_65680</name>
</gene>
<evidence type="ECO:0000313" key="3">
    <source>
        <dbReference type="Proteomes" id="UP000631312"/>
    </source>
</evidence>
<protein>
    <recommendedName>
        <fullName evidence="4">Secreted protein</fullName>
    </recommendedName>
</protein>
<evidence type="ECO:0000256" key="1">
    <source>
        <dbReference type="SAM" id="SignalP"/>
    </source>
</evidence>
<keyword evidence="1" id="KW-0732">Signal</keyword>